<gene>
    <name evidence="6" type="ORF">EH31_06840</name>
</gene>
<dbReference type="GO" id="GO:0016846">
    <property type="term" value="F:carbon-sulfur lyase activity"/>
    <property type="evidence" value="ECO:0007669"/>
    <property type="project" value="InterPro"/>
</dbReference>
<dbReference type="OrthoDB" id="7186766at2"/>
<sequence length="149" mass="16493">MNEPSNHIAQALTGKCLCGAVSITMRDAHSEVDVCHCTMCQAWTGSMYAGIEADDFTIEGEEHITAYQSSNWAERAFCSKCGSHLWYKFLPTGNRTFLAGMFDLPKGVPIKQQIFVDEKPDWFDLAQKTPMKTGPEIIAEAEAAGFSFD</sequence>
<dbReference type="Gene3D" id="3.90.1590.10">
    <property type="entry name" value="glutathione-dependent formaldehyde- activating enzyme (gfa)"/>
    <property type="match status" value="1"/>
</dbReference>
<organism evidence="6 7">
    <name type="scientific">Erythrobacter longus</name>
    <dbReference type="NCBI Taxonomy" id="1044"/>
    <lineage>
        <taxon>Bacteria</taxon>
        <taxon>Pseudomonadati</taxon>
        <taxon>Pseudomonadota</taxon>
        <taxon>Alphaproteobacteria</taxon>
        <taxon>Sphingomonadales</taxon>
        <taxon>Erythrobacteraceae</taxon>
        <taxon>Erythrobacter/Porphyrobacter group</taxon>
        <taxon>Erythrobacter</taxon>
    </lineage>
</organism>
<keyword evidence="2" id="KW-0479">Metal-binding</keyword>
<dbReference type="InterPro" id="IPR006913">
    <property type="entry name" value="CENP-V/GFA"/>
</dbReference>
<dbReference type="EMBL" id="JMIW01000002">
    <property type="protein sequence ID" value="KEO90750.1"/>
    <property type="molecule type" value="Genomic_DNA"/>
</dbReference>
<evidence type="ECO:0000313" key="7">
    <source>
        <dbReference type="Proteomes" id="UP000027647"/>
    </source>
</evidence>
<dbReference type="STRING" id="1044.EH31_06840"/>
<dbReference type="PANTHER" id="PTHR33337:SF40">
    <property type="entry name" value="CENP-V_GFA DOMAIN-CONTAINING PROTEIN-RELATED"/>
    <property type="match status" value="1"/>
</dbReference>
<dbReference type="RefSeq" id="WP_034959204.1">
    <property type="nucleotide sequence ID" value="NZ_JMIW01000002.1"/>
</dbReference>
<comment type="caution">
    <text evidence="6">The sequence shown here is derived from an EMBL/GenBank/DDBJ whole genome shotgun (WGS) entry which is preliminary data.</text>
</comment>
<dbReference type="GO" id="GO:0046872">
    <property type="term" value="F:metal ion binding"/>
    <property type="evidence" value="ECO:0007669"/>
    <property type="project" value="UniProtKB-KW"/>
</dbReference>
<evidence type="ECO:0000256" key="2">
    <source>
        <dbReference type="ARBA" id="ARBA00022723"/>
    </source>
</evidence>
<evidence type="ECO:0000313" key="6">
    <source>
        <dbReference type="EMBL" id="KEO90750.1"/>
    </source>
</evidence>
<evidence type="ECO:0000256" key="4">
    <source>
        <dbReference type="ARBA" id="ARBA00023239"/>
    </source>
</evidence>
<dbReference type="Proteomes" id="UP000027647">
    <property type="component" value="Unassembled WGS sequence"/>
</dbReference>
<dbReference type="PROSITE" id="PS51891">
    <property type="entry name" value="CENP_V_GFA"/>
    <property type="match status" value="1"/>
</dbReference>
<keyword evidence="4" id="KW-0456">Lyase</keyword>
<keyword evidence="7" id="KW-1185">Reference proteome</keyword>
<feature type="domain" description="CENP-V/GFA" evidence="5">
    <location>
        <begin position="12"/>
        <end position="124"/>
    </location>
</feature>
<dbReference type="SUPFAM" id="SSF51316">
    <property type="entry name" value="Mss4-like"/>
    <property type="match status" value="1"/>
</dbReference>
<proteinExistence type="inferred from homology"/>
<dbReference type="PANTHER" id="PTHR33337">
    <property type="entry name" value="GFA DOMAIN-CONTAINING PROTEIN"/>
    <property type="match status" value="1"/>
</dbReference>
<reference evidence="6 7" key="1">
    <citation type="submission" date="2014-04" db="EMBL/GenBank/DDBJ databases">
        <title>A comprehensive comparison of genomes of Erythrobacter spp. strains.</title>
        <authorList>
            <person name="Zheng Q."/>
        </authorList>
    </citation>
    <scope>NUCLEOTIDE SEQUENCE [LARGE SCALE GENOMIC DNA]</scope>
    <source>
        <strain evidence="6 7">DSM 6997</strain>
    </source>
</reference>
<comment type="similarity">
    <text evidence="1">Belongs to the Gfa family.</text>
</comment>
<keyword evidence="3" id="KW-0862">Zinc</keyword>
<evidence type="ECO:0000259" key="5">
    <source>
        <dbReference type="PROSITE" id="PS51891"/>
    </source>
</evidence>
<dbReference type="AlphaFoldDB" id="A0A074MDC4"/>
<dbReference type="Pfam" id="PF04828">
    <property type="entry name" value="GFA"/>
    <property type="match status" value="1"/>
</dbReference>
<dbReference type="eggNOG" id="COG3791">
    <property type="taxonomic scope" value="Bacteria"/>
</dbReference>
<dbReference type="InterPro" id="IPR011057">
    <property type="entry name" value="Mss4-like_sf"/>
</dbReference>
<evidence type="ECO:0000256" key="1">
    <source>
        <dbReference type="ARBA" id="ARBA00005495"/>
    </source>
</evidence>
<evidence type="ECO:0000256" key="3">
    <source>
        <dbReference type="ARBA" id="ARBA00022833"/>
    </source>
</evidence>
<accession>A0A074MDC4</accession>
<name>A0A074MDC4_ERYLO</name>
<protein>
    <submittedName>
        <fullName evidence="6">Aldehyde-activating protein</fullName>
    </submittedName>
</protein>